<gene>
    <name evidence="1" type="ORF">AO356_02005</name>
</gene>
<dbReference type="Proteomes" id="UP000059425">
    <property type="component" value="Chromosome"/>
</dbReference>
<organism evidence="1 2">
    <name type="scientific">Pseudomonas fluorescens</name>
    <dbReference type="NCBI Taxonomy" id="294"/>
    <lineage>
        <taxon>Bacteria</taxon>
        <taxon>Pseudomonadati</taxon>
        <taxon>Pseudomonadota</taxon>
        <taxon>Gammaproteobacteria</taxon>
        <taxon>Pseudomonadales</taxon>
        <taxon>Pseudomonadaceae</taxon>
        <taxon>Pseudomonas</taxon>
    </lineage>
</organism>
<dbReference type="EMBL" id="CP012831">
    <property type="protein sequence ID" value="ALI05599.1"/>
    <property type="molecule type" value="Genomic_DNA"/>
</dbReference>
<name>A0A0N9WQ76_PSEFL</name>
<reference evidence="2" key="1">
    <citation type="submission" date="2015-09" db="EMBL/GenBank/DDBJ databases">
        <title>Whole genome sequence of Pseudomonas fluorescens FW300-N2C3.</title>
        <authorList>
            <person name="Ray J."/>
            <person name="Melnyk R."/>
            <person name="Deutschbauer A."/>
        </authorList>
    </citation>
    <scope>NUCLEOTIDE SEQUENCE [LARGE SCALE GENOMIC DNA]</scope>
    <source>
        <strain evidence="2">FW300-N2C3</strain>
    </source>
</reference>
<reference evidence="1 2" key="2">
    <citation type="journal article" date="2018" name="Nature">
        <title>Mutant phenotypes for thousands of bacterial genes of unknown function.</title>
        <authorList>
            <person name="Price M.N."/>
            <person name="Wetmore K.M."/>
            <person name="Waters R.J."/>
            <person name="Callaghan M."/>
            <person name="Ray J."/>
            <person name="Liu H."/>
            <person name="Kuehl J.V."/>
            <person name="Melnyk R.A."/>
            <person name="Lamson J.S."/>
            <person name="Suh Y."/>
            <person name="Carlson H.K."/>
            <person name="Esquivel Z."/>
            <person name="Sadeeshkumar H."/>
            <person name="Chakraborty R."/>
            <person name="Zane G.M."/>
            <person name="Rubin B.E."/>
            <person name="Wall J.D."/>
            <person name="Visel A."/>
            <person name="Bristow J."/>
            <person name="Blow M.J."/>
            <person name="Arkin A.P."/>
            <person name="Deutschbauer A.M."/>
        </authorList>
    </citation>
    <scope>NUCLEOTIDE SEQUENCE [LARGE SCALE GENOMIC DNA]</scope>
    <source>
        <strain evidence="1 2">FW300-N2C3</strain>
    </source>
</reference>
<proteinExistence type="predicted"/>
<dbReference type="AlphaFoldDB" id="A0A0N9WQ76"/>
<evidence type="ECO:0000313" key="1">
    <source>
        <dbReference type="EMBL" id="ALI05599.1"/>
    </source>
</evidence>
<dbReference type="OrthoDB" id="6933143at2"/>
<accession>A0A0N9WQ76</accession>
<sequence>MIDLEAVRKLDVQDGNLLEVPENADQEDMRQLLEALNRMKSGCQVMIVRGPLELMDVGDMNKLGWYRA</sequence>
<protein>
    <submittedName>
        <fullName evidence="1">Uncharacterized protein</fullName>
    </submittedName>
</protein>
<evidence type="ECO:0000313" key="2">
    <source>
        <dbReference type="Proteomes" id="UP000059425"/>
    </source>
</evidence>
<dbReference type="RefSeq" id="WP_060738361.1">
    <property type="nucleotide sequence ID" value="NZ_CP012831.1"/>
</dbReference>